<dbReference type="AlphaFoldDB" id="A0AAD6H906"/>
<evidence type="ECO:0000313" key="3">
    <source>
        <dbReference type="Proteomes" id="UP001213799"/>
    </source>
</evidence>
<gene>
    <name evidence="2" type="ORF">N7537_002904</name>
</gene>
<comment type="caution">
    <text evidence="2">The sequence shown here is derived from an EMBL/GenBank/DDBJ whole genome shotgun (WGS) entry which is preliminary data.</text>
</comment>
<dbReference type="RefSeq" id="XP_056758957.1">
    <property type="nucleotide sequence ID" value="XM_056893962.1"/>
</dbReference>
<sequence>MGIFNAVLLVLFLMYEKTKHVPAFIAQAGPIIEDDPEIEIKEDGLVKFDSVPAAKGLSIIDQARSHHVLDITVPQNSWRKRIAL</sequence>
<protein>
    <submittedName>
        <fullName evidence="2">Major facilitator superfamily domain general substrate transporter</fullName>
    </submittedName>
</protein>
<feature type="chain" id="PRO_5042146350" evidence="1">
    <location>
        <begin position="21"/>
        <end position="84"/>
    </location>
</feature>
<accession>A0AAD6H906</accession>
<name>A0AAD6H906_9EURO</name>
<keyword evidence="1" id="KW-0732">Signal</keyword>
<evidence type="ECO:0000256" key="1">
    <source>
        <dbReference type="SAM" id="SignalP"/>
    </source>
</evidence>
<organism evidence="2 3">
    <name type="scientific">Penicillium hordei</name>
    <dbReference type="NCBI Taxonomy" id="40994"/>
    <lineage>
        <taxon>Eukaryota</taxon>
        <taxon>Fungi</taxon>
        <taxon>Dikarya</taxon>
        <taxon>Ascomycota</taxon>
        <taxon>Pezizomycotina</taxon>
        <taxon>Eurotiomycetes</taxon>
        <taxon>Eurotiomycetidae</taxon>
        <taxon>Eurotiales</taxon>
        <taxon>Aspergillaceae</taxon>
        <taxon>Penicillium</taxon>
    </lineage>
</organism>
<dbReference type="GeneID" id="81584204"/>
<reference evidence="2" key="1">
    <citation type="journal article" date="2023" name="IMA Fungus">
        <title>Comparative genomic study of the Penicillium genus elucidates a diverse pangenome and 15 lateral gene transfer events.</title>
        <authorList>
            <person name="Petersen C."/>
            <person name="Sorensen T."/>
            <person name="Nielsen M.R."/>
            <person name="Sondergaard T.E."/>
            <person name="Sorensen J.L."/>
            <person name="Fitzpatrick D.A."/>
            <person name="Frisvad J.C."/>
            <person name="Nielsen K.L."/>
        </authorList>
    </citation>
    <scope>NUCLEOTIDE SEQUENCE</scope>
    <source>
        <strain evidence="2">IBT 12815</strain>
    </source>
</reference>
<dbReference type="EMBL" id="JAQJAE010000001">
    <property type="protein sequence ID" value="KAJ5617790.1"/>
    <property type="molecule type" value="Genomic_DNA"/>
</dbReference>
<reference evidence="2" key="2">
    <citation type="submission" date="2023-01" db="EMBL/GenBank/DDBJ databases">
        <authorList>
            <person name="Petersen C."/>
        </authorList>
    </citation>
    <scope>NUCLEOTIDE SEQUENCE</scope>
    <source>
        <strain evidence="2">IBT 12815</strain>
    </source>
</reference>
<feature type="signal peptide" evidence="1">
    <location>
        <begin position="1"/>
        <end position="20"/>
    </location>
</feature>
<evidence type="ECO:0000313" key="2">
    <source>
        <dbReference type="EMBL" id="KAJ5617790.1"/>
    </source>
</evidence>
<keyword evidence="3" id="KW-1185">Reference proteome</keyword>
<dbReference type="Proteomes" id="UP001213799">
    <property type="component" value="Unassembled WGS sequence"/>
</dbReference>
<proteinExistence type="predicted"/>